<keyword evidence="5" id="KW-0675">Receptor</keyword>
<feature type="domain" description="TonB-dependent receptor-like beta-barrel" evidence="4">
    <location>
        <begin position="3"/>
        <end position="71"/>
    </location>
</feature>
<dbReference type="InterPro" id="IPR000531">
    <property type="entry name" value="Beta-barrel_TonB"/>
</dbReference>
<dbReference type="Gene3D" id="2.40.170.20">
    <property type="entry name" value="TonB-dependent receptor, beta-barrel domain"/>
    <property type="match status" value="1"/>
</dbReference>
<feature type="non-terminal residue" evidence="5">
    <location>
        <position position="1"/>
    </location>
</feature>
<keyword evidence="2" id="KW-0472">Membrane</keyword>
<comment type="caution">
    <text evidence="5">The sequence shown here is derived from an EMBL/GenBank/DDBJ whole genome shotgun (WGS) entry which is preliminary data.</text>
</comment>
<dbReference type="Proteomes" id="UP000555836">
    <property type="component" value="Unassembled WGS sequence"/>
</dbReference>
<dbReference type="InterPro" id="IPR036942">
    <property type="entry name" value="Beta-barrel_TonB_sf"/>
</dbReference>
<name>A0A7Y0X4E3_VIBPH</name>
<comment type="subcellular location">
    <subcellularLocation>
        <location evidence="1">Cell outer membrane</location>
    </subcellularLocation>
</comment>
<evidence type="ECO:0000256" key="2">
    <source>
        <dbReference type="ARBA" id="ARBA00023136"/>
    </source>
</evidence>
<organism evidence="5 6">
    <name type="scientific">Vibrio parahaemolyticus</name>
    <dbReference type="NCBI Taxonomy" id="670"/>
    <lineage>
        <taxon>Bacteria</taxon>
        <taxon>Pseudomonadati</taxon>
        <taxon>Pseudomonadota</taxon>
        <taxon>Gammaproteobacteria</taxon>
        <taxon>Vibrionales</taxon>
        <taxon>Vibrionaceae</taxon>
        <taxon>Vibrio</taxon>
    </lineage>
</organism>
<feature type="non-terminal residue" evidence="5">
    <location>
        <position position="86"/>
    </location>
</feature>
<evidence type="ECO:0000313" key="5">
    <source>
        <dbReference type="EMBL" id="NMU24751.1"/>
    </source>
</evidence>
<protein>
    <submittedName>
        <fullName evidence="5">TonB-dependent receptor</fullName>
    </submittedName>
</protein>
<reference evidence="5 6" key="1">
    <citation type="submission" date="2020-04" db="EMBL/GenBank/DDBJ databases">
        <title>Whole-genome sequencing of Vibrio spp. from China reveals different genetic environments of blaCTX-M-14 among diverse lineages.</title>
        <authorList>
            <person name="Zheng Z."/>
            <person name="Ye L."/>
            <person name="Chen S."/>
        </authorList>
    </citation>
    <scope>NUCLEOTIDE SEQUENCE [LARGE SCALE GENOMIC DNA]</scope>
    <source>
        <strain evidence="5 6">Vb0574</strain>
    </source>
</reference>
<accession>A0A7Y0X4E3</accession>
<dbReference type="SUPFAM" id="SSF56935">
    <property type="entry name" value="Porins"/>
    <property type="match status" value="1"/>
</dbReference>
<dbReference type="GO" id="GO:0009279">
    <property type="term" value="C:cell outer membrane"/>
    <property type="evidence" value="ECO:0007669"/>
    <property type="project" value="UniProtKB-SubCell"/>
</dbReference>
<dbReference type="EMBL" id="JABCLD010000517">
    <property type="protein sequence ID" value="NMU24751.1"/>
    <property type="molecule type" value="Genomic_DNA"/>
</dbReference>
<evidence type="ECO:0000256" key="1">
    <source>
        <dbReference type="ARBA" id="ARBA00004442"/>
    </source>
</evidence>
<proteinExistence type="predicted"/>
<keyword evidence="3" id="KW-0998">Cell outer membrane</keyword>
<dbReference type="AlphaFoldDB" id="A0A7Y0X4E3"/>
<evidence type="ECO:0000256" key="3">
    <source>
        <dbReference type="ARBA" id="ARBA00023237"/>
    </source>
</evidence>
<dbReference type="Pfam" id="PF00593">
    <property type="entry name" value="TonB_dep_Rec_b-barrel"/>
    <property type="match status" value="1"/>
</dbReference>
<gene>
    <name evidence="5" type="ORF">HKB21_03850</name>
</gene>
<evidence type="ECO:0000259" key="4">
    <source>
        <dbReference type="Pfam" id="PF00593"/>
    </source>
</evidence>
<sequence length="86" mass="9422">AAVNYDSPNALWGTSLKVNYTAKKSNSDINSDGDKGGIKDQVALPSATVVDLTAYYKPMKDITIRAGVMNLTNEEYHLWNDVRGKT</sequence>
<evidence type="ECO:0000313" key="6">
    <source>
        <dbReference type="Proteomes" id="UP000555836"/>
    </source>
</evidence>